<protein>
    <submittedName>
        <fullName evidence="2">Toxin-antitoxin system, antitoxin component, Xre family</fullName>
    </submittedName>
</protein>
<proteinExistence type="predicted"/>
<dbReference type="Proteomes" id="UP000019184">
    <property type="component" value="Unassembled WGS sequence"/>
</dbReference>
<keyword evidence="3" id="KW-1185">Reference proteome</keyword>
<evidence type="ECO:0000259" key="1">
    <source>
        <dbReference type="PROSITE" id="PS50943"/>
    </source>
</evidence>
<accession>A0A7U7G959</accession>
<dbReference type="CDD" id="cd00093">
    <property type="entry name" value="HTH_XRE"/>
    <property type="match status" value="1"/>
</dbReference>
<gene>
    <name evidence="2" type="ORF">BN874_1320008</name>
</gene>
<name>A0A7U7G959_9GAMM</name>
<dbReference type="EMBL" id="CBTK010000038">
    <property type="protein sequence ID" value="CDH43790.1"/>
    <property type="molecule type" value="Genomic_DNA"/>
</dbReference>
<organism evidence="2 3">
    <name type="scientific">Candidatus Contendobacter odensis Run_B_J11</name>
    <dbReference type="NCBI Taxonomy" id="1400861"/>
    <lineage>
        <taxon>Bacteria</taxon>
        <taxon>Pseudomonadati</taxon>
        <taxon>Pseudomonadota</taxon>
        <taxon>Gammaproteobacteria</taxon>
        <taxon>Candidatus Competibacteraceae</taxon>
        <taxon>Candidatus Contendibacter</taxon>
    </lineage>
</organism>
<dbReference type="RefSeq" id="WP_034430851.1">
    <property type="nucleotide sequence ID" value="NZ_CBTK010000038.1"/>
</dbReference>
<comment type="caution">
    <text evidence="2">The sequence shown here is derived from an EMBL/GenBank/DDBJ whole genome shotgun (WGS) entry which is preliminary data.</text>
</comment>
<dbReference type="AlphaFoldDB" id="A0A7U7G959"/>
<dbReference type="Pfam" id="PF13560">
    <property type="entry name" value="HTH_31"/>
    <property type="match status" value="1"/>
</dbReference>
<dbReference type="PROSITE" id="PS50943">
    <property type="entry name" value="HTH_CROC1"/>
    <property type="match status" value="1"/>
</dbReference>
<dbReference type="OrthoDB" id="6402441at2"/>
<dbReference type="InterPro" id="IPR010982">
    <property type="entry name" value="Lambda_DNA-bd_dom_sf"/>
</dbReference>
<evidence type="ECO:0000313" key="3">
    <source>
        <dbReference type="Proteomes" id="UP000019184"/>
    </source>
</evidence>
<reference evidence="2 3" key="1">
    <citation type="journal article" date="2014" name="ISME J.">
        <title>Candidatus Competibacter-lineage genomes retrieved from metagenomes reveal functional metabolic diversity.</title>
        <authorList>
            <person name="McIlroy S.J."/>
            <person name="Albertsen M."/>
            <person name="Andresen E.K."/>
            <person name="Saunders A.M."/>
            <person name="Kristiansen R."/>
            <person name="Stokholm-Bjerregaard M."/>
            <person name="Nielsen K.L."/>
            <person name="Nielsen P.H."/>
        </authorList>
    </citation>
    <scope>NUCLEOTIDE SEQUENCE [LARGE SCALE GENOMIC DNA]</scope>
    <source>
        <strain evidence="2 3">Run_B_J11</strain>
    </source>
</reference>
<sequence>MTTFTELLHCAEQRDDYWAEHAKLDFAIDLKRLMDRQQLRKTDLATRLGVSPAYITRVMRGDANLTIDSMVRLARAAGGTLHLHIASQSAKVRWFDVLAHSASSPKPEKMASQWAKAACHLRDGQRHGSLPLAA</sequence>
<evidence type="ECO:0000313" key="2">
    <source>
        <dbReference type="EMBL" id="CDH43790.1"/>
    </source>
</evidence>
<dbReference type="Gene3D" id="1.10.260.40">
    <property type="entry name" value="lambda repressor-like DNA-binding domains"/>
    <property type="match status" value="1"/>
</dbReference>
<dbReference type="SMART" id="SM00530">
    <property type="entry name" value="HTH_XRE"/>
    <property type="match status" value="1"/>
</dbReference>
<dbReference type="GO" id="GO:0003677">
    <property type="term" value="F:DNA binding"/>
    <property type="evidence" value="ECO:0007669"/>
    <property type="project" value="InterPro"/>
</dbReference>
<feature type="domain" description="HTH cro/C1-type" evidence="1">
    <location>
        <begin position="30"/>
        <end position="84"/>
    </location>
</feature>
<dbReference type="SUPFAM" id="SSF47413">
    <property type="entry name" value="lambda repressor-like DNA-binding domains"/>
    <property type="match status" value="1"/>
</dbReference>
<dbReference type="InterPro" id="IPR001387">
    <property type="entry name" value="Cro/C1-type_HTH"/>
</dbReference>